<dbReference type="Gramene" id="MELO3C013956.2.1">
    <property type="protein sequence ID" value="MELO3C013956.2.1"/>
    <property type="gene ID" value="MELO3C013956.2"/>
</dbReference>
<organism evidence="4">
    <name type="scientific">Cucumis melo</name>
    <name type="common">Muskmelon</name>
    <dbReference type="NCBI Taxonomy" id="3656"/>
    <lineage>
        <taxon>Eukaryota</taxon>
        <taxon>Viridiplantae</taxon>
        <taxon>Streptophyta</taxon>
        <taxon>Embryophyta</taxon>
        <taxon>Tracheophyta</taxon>
        <taxon>Spermatophyta</taxon>
        <taxon>Magnoliopsida</taxon>
        <taxon>eudicotyledons</taxon>
        <taxon>Gunneridae</taxon>
        <taxon>Pentapetalae</taxon>
        <taxon>rosids</taxon>
        <taxon>fabids</taxon>
        <taxon>Cucurbitales</taxon>
        <taxon>Cucurbitaceae</taxon>
        <taxon>Benincaseae</taxon>
        <taxon>Cucumis</taxon>
    </lineage>
</organism>
<evidence type="ECO:0000256" key="1">
    <source>
        <dbReference type="ARBA" id="ARBA00008965"/>
    </source>
</evidence>
<dbReference type="InterPro" id="IPR027923">
    <property type="entry name" value="Hydrophob_seed_dom"/>
</dbReference>
<accession>A0A9I9D7G4</accession>
<keyword evidence="2" id="KW-0732">Signal</keyword>
<dbReference type="SUPFAM" id="SSF47699">
    <property type="entry name" value="Bifunctional inhibitor/lipid-transfer protein/seed storage 2S albumin"/>
    <property type="match status" value="1"/>
</dbReference>
<proteinExistence type="inferred from homology"/>
<feature type="signal peptide" evidence="2">
    <location>
        <begin position="1"/>
        <end position="26"/>
    </location>
</feature>
<dbReference type="EnsemblPlants" id="MELO3C013956.2.1">
    <property type="protein sequence ID" value="MELO3C013956.2.1"/>
    <property type="gene ID" value="MELO3C013956.2"/>
</dbReference>
<dbReference type="Gene3D" id="1.10.110.10">
    <property type="entry name" value="Plant lipid-transfer and hydrophobic proteins"/>
    <property type="match status" value="1"/>
</dbReference>
<comment type="similarity">
    <text evidence="1">Belongs to the plant LTP family. PEARLI1 subfamily.</text>
</comment>
<reference evidence="4" key="1">
    <citation type="submission" date="2023-03" db="UniProtKB">
        <authorList>
            <consortium name="EnsemblPlants"/>
        </authorList>
    </citation>
    <scope>IDENTIFICATION</scope>
</reference>
<evidence type="ECO:0000256" key="2">
    <source>
        <dbReference type="SAM" id="SignalP"/>
    </source>
</evidence>
<dbReference type="AlphaFoldDB" id="A0A9I9D7G4"/>
<name>A0A9I9D7G4_CUCME</name>
<dbReference type="Pfam" id="PF14547">
    <property type="entry name" value="Hydrophob_seed"/>
    <property type="match status" value="1"/>
</dbReference>
<evidence type="ECO:0000313" key="4">
    <source>
        <dbReference type="EnsemblPlants" id="MELO3C013956.2.1"/>
    </source>
</evidence>
<protein>
    <recommendedName>
        <fullName evidence="3">Hydrophobic seed protein domain-containing protein</fullName>
    </recommendedName>
</protein>
<feature type="domain" description="Hydrophobic seed protein" evidence="3">
    <location>
        <begin position="46"/>
        <end position="118"/>
    </location>
</feature>
<evidence type="ECO:0000259" key="3">
    <source>
        <dbReference type="Pfam" id="PF14547"/>
    </source>
</evidence>
<dbReference type="InterPro" id="IPR036312">
    <property type="entry name" value="Bifun_inhib/LTP/seed_sf"/>
</dbReference>
<sequence>MSSCNKPFSLALFYCLCFLFSSLAIAQPIVPAPSPTTGGANCSLRNVVLCATVLNYVNVNIGSNNQAIRPCCDMIRGLVAVEAGMCISSAVDVRVNLGLRQLINLSTEVILNILEGRCN</sequence>
<feature type="chain" id="PRO_5039942138" description="Hydrophobic seed protein domain-containing protein" evidence="2">
    <location>
        <begin position="27"/>
        <end position="119"/>
    </location>
</feature>